<dbReference type="GO" id="GO:0016791">
    <property type="term" value="F:phosphatase activity"/>
    <property type="evidence" value="ECO:0007669"/>
    <property type="project" value="TreeGrafter"/>
</dbReference>
<dbReference type="SFLD" id="SFLDG01140">
    <property type="entry name" value="C2.B:_Phosphomannomutase_and_P"/>
    <property type="match status" value="1"/>
</dbReference>
<keyword evidence="2" id="KW-1185">Reference proteome</keyword>
<reference evidence="1 2" key="1">
    <citation type="journal article" date="2015" name="Genome Announc.">
        <title>Expanding the biotechnology potential of lactobacilli through comparative genomics of 213 strains and associated genera.</title>
        <authorList>
            <person name="Sun Z."/>
            <person name="Harris H.M."/>
            <person name="McCann A."/>
            <person name="Guo C."/>
            <person name="Argimon S."/>
            <person name="Zhang W."/>
            <person name="Yang X."/>
            <person name="Jeffery I.B."/>
            <person name="Cooney J.C."/>
            <person name="Kagawa T.F."/>
            <person name="Liu W."/>
            <person name="Song Y."/>
            <person name="Salvetti E."/>
            <person name="Wrobel A."/>
            <person name="Rasinkangas P."/>
            <person name="Parkhill J."/>
            <person name="Rea M.C."/>
            <person name="O'Sullivan O."/>
            <person name="Ritari J."/>
            <person name="Douillard F.P."/>
            <person name="Paul Ross R."/>
            <person name="Yang R."/>
            <person name="Briner A.E."/>
            <person name="Felis G.E."/>
            <person name="de Vos W.M."/>
            <person name="Barrangou R."/>
            <person name="Klaenhammer T.R."/>
            <person name="Caufield P.W."/>
            <person name="Cui Y."/>
            <person name="Zhang H."/>
            <person name="O'Toole P.W."/>
        </authorList>
    </citation>
    <scope>NUCLEOTIDE SEQUENCE [LARGE SCALE GENOMIC DNA]</scope>
    <source>
        <strain evidence="1 2">DSM 13343</strain>
    </source>
</reference>
<gene>
    <name evidence="1" type="ORF">FD01_GL000421</name>
</gene>
<proteinExistence type="predicted"/>
<dbReference type="Proteomes" id="UP000051790">
    <property type="component" value="Unassembled WGS sequence"/>
</dbReference>
<dbReference type="GO" id="GO:0005829">
    <property type="term" value="C:cytosol"/>
    <property type="evidence" value="ECO:0007669"/>
    <property type="project" value="TreeGrafter"/>
</dbReference>
<dbReference type="PANTHER" id="PTHR10000:SF8">
    <property type="entry name" value="HAD SUPERFAMILY HYDROLASE-LIKE, TYPE 3"/>
    <property type="match status" value="1"/>
</dbReference>
<dbReference type="RefSeq" id="WP_056963107.1">
    <property type="nucleotide sequence ID" value="NZ_AZEU01000105.1"/>
</dbReference>
<dbReference type="OrthoDB" id="9790031at2"/>
<dbReference type="InterPro" id="IPR036412">
    <property type="entry name" value="HAD-like_sf"/>
</dbReference>
<dbReference type="Gene3D" id="3.30.1240.10">
    <property type="match status" value="1"/>
</dbReference>
<dbReference type="Pfam" id="PF08282">
    <property type="entry name" value="Hydrolase_3"/>
    <property type="match status" value="1"/>
</dbReference>
<dbReference type="PROSITE" id="PS01229">
    <property type="entry name" value="COF_2"/>
    <property type="match status" value="1"/>
</dbReference>
<dbReference type="InterPro" id="IPR000150">
    <property type="entry name" value="Cof"/>
</dbReference>
<dbReference type="NCBIfam" id="TIGR01484">
    <property type="entry name" value="HAD-SF-IIB"/>
    <property type="match status" value="1"/>
</dbReference>
<dbReference type="PANTHER" id="PTHR10000">
    <property type="entry name" value="PHOSPHOSERINE PHOSPHATASE"/>
    <property type="match status" value="1"/>
</dbReference>
<accession>A0A0R1QQH7</accession>
<sequence length="267" mass="29171">MPIRQIFSDMDGTLLNSQGLLAQSNADLILQANIPVTLVSARAPIEMAPAIKMLHLTGPQIAFNGGLIFRPNAAFDPLVAHPMSHDSVATLLDAIETHFPKVSLSFYDRKQWYTSRIDRGIEYEQSLTEQAPELVVTDSAAAAGLEVFKLMMITFDLAEMNAMNQFLLDLKVPGVSIQRSGDQYLEITSDLAKKSHGIQYLFDHTGLVPSDCAAFGDGHNDLPMLRRVGTPIAMANAQQVVLDLAAYTTTSNDEDGVGRGIHDFLLK</sequence>
<keyword evidence="1" id="KW-0378">Hydrolase</keyword>
<dbReference type="InterPro" id="IPR023214">
    <property type="entry name" value="HAD_sf"/>
</dbReference>
<dbReference type="PATRIC" id="fig|1423769.4.peg.450"/>
<protein>
    <submittedName>
        <fullName evidence="1">Cof-like hydrolase</fullName>
    </submittedName>
</protein>
<dbReference type="Gene3D" id="3.40.50.1000">
    <property type="entry name" value="HAD superfamily/HAD-like"/>
    <property type="match status" value="1"/>
</dbReference>
<dbReference type="GO" id="GO:0000287">
    <property type="term" value="F:magnesium ion binding"/>
    <property type="evidence" value="ECO:0007669"/>
    <property type="project" value="TreeGrafter"/>
</dbReference>
<evidence type="ECO:0000313" key="1">
    <source>
        <dbReference type="EMBL" id="KRL46526.1"/>
    </source>
</evidence>
<dbReference type="SFLD" id="SFLDS00003">
    <property type="entry name" value="Haloacid_Dehalogenase"/>
    <property type="match status" value="1"/>
</dbReference>
<evidence type="ECO:0000313" key="2">
    <source>
        <dbReference type="Proteomes" id="UP000051790"/>
    </source>
</evidence>
<dbReference type="AlphaFoldDB" id="A0A0R1QQH7"/>
<name>A0A0R1QQH7_9LACO</name>
<dbReference type="EMBL" id="AZEU01000105">
    <property type="protein sequence ID" value="KRL46526.1"/>
    <property type="molecule type" value="Genomic_DNA"/>
</dbReference>
<organism evidence="1 2">
    <name type="scientific">Lacticaseibacillus manihotivorans DSM 13343 = JCM 12514</name>
    <dbReference type="NCBI Taxonomy" id="1423769"/>
    <lineage>
        <taxon>Bacteria</taxon>
        <taxon>Bacillati</taxon>
        <taxon>Bacillota</taxon>
        <taxon>Bacilli</taxon>
        <taxon>Lactobacillales</taxon>
        <taxon>Lactobacillaceae</taxon>
        <taxon>Lacticaseibacillus</taxon>
    </lineage>
</organism>
<dbReference type="SUPFAM" id="SSF56784">
    <property type="entry name" value="HAD-like"/>
    <property type="match status" value="1"/>
</dbReference>
<dbReference type="InterPro" id="IPR006379">
    <property type="entry name" value="HAD-SF_hydro_IIB"/>
</dbReference>
<comment type="caution">
    <text evidence="1">The sequence shown here is derived from an EMBL/GenBank/DDBJ whole genome shotgun (WGS) entry which is preliminary data.</text>
</comment>
<dbReference type="NCBIfam" id="TIGR00099">
    <property type="entry name" value="Cof-subfamily"/>
    <property type="match status" value="1"/>
</dbReference>